<keyword evidence="5 6" id="KW-0472">Membrane</keyword>
<reference evidence="8" key="1">
    <citation type="journal article" date="2019" name="Int. J. Syst. Evol. Microbiol.">
        <title>The Global Catalogue of Microorganisms (GCM) 10K type strain sequencing project: providing services to taxonomists for standard genome sequencing and annotation.</title>
        <authorList>
            <consortium name="The Broad Institute Genomics Platform"/>
            <consortium name="The Broad Institute Genome Sequencing Center for Infectious Disease"/>
            <person name="Wu L."/>
            <person name="Ma J."/>
        </authorList>
    </citation>
    <scope>NUCLEOTIDE SEQUENCE [LARGE SCALE GENOMIC DNA]</scope>
    <source>
        <strain evidence="8">NBRC 102122</strain>
    </source>
</reference>
<protein>
    <recommendedName>
        <fullName evidence="9">Cytochrome c oxidase assembly factor CtaG</fullName>
    </recommendedName>
</protein>
<evidence type="ECO:0000256" key="5">
    <source>
        <dbReference type="ARBA" id="ARBA00023136"/>
    </source>
</evidence>
<evidence type="ECO:0000313" key="7">
    <source>
        <dbReference type="EMBL" id="GLR54095.1"/>
    </source>
</evidence>
<dbReference type="InterPro" id="IPR019108">
    <property type="entry name" value="Caa3_assmbl_CtaG-rel"/>
</dbReference>
<feature type="transmembrane region" description="Helical" evidence="6">
    <location>
        <begin position="63"/>
        <end position="82"/>
    </location>
</feature>
<evidence type="ECO:0000256" key="6">
    <source>
        <dbReference type="SAM" id="Phobius"/>
    </source>
</evidence>
<feature type="transmembrane region" description="Helical" evidence="6">
    <location>
        <begin position="94"/>
        <end position="116"/>
    </location>
</feature>
<organism evidence="7 8">
    <name type="scientific">Shinella yambaruensis</name>
    <dbReference type="NCBI Taxonomy" id="415996"/>
    <lineage>
        <taxon>Bacteria</taxon>
        <taxon>Pseudomonadati</taxon>
        <taxon>Pseudomonadota</taxon>
        <taxon>Alphaproteobacteria</taxon>
        <taxon>Hyphomicrobiales</taxon>
        <taxon>Rhizobiaceae</taxon>
        <taxon>Shinella</taxon>
    </lineage>
</organism>
<keyword evidence="3 6" id="KW-0812">Transmembrane</keyword>
<keyword evidence="2" id="KW-1003">Cell membrane</keyword>
<dbReference type="Proteomes" id="UP001156702">
    <property type="component" value="Unassembled WGS sequence"/>
</dbReference>
<feature type="transmembrane region" description="Helical" evidence="6">
    <location>
        <begin position="123"/>
        <end position="146"/>
    </location>
</feature>
<evidence type="ECO:0000256" key="2">
    <source>
        <dbReference type="ARBA" id="ARBA00022475"/>
    </source>
</evidence>
<evidence type="ECO:0000256" key="4">
    <source>
        <dbReference type="ARBA" id="ARBA00022989"/>
    </source>
</evidence>
<comment type="subcellular location">
    <subcellularLocation>
        <location evidence="1">Cell membrane</location>
        <topology evidence="1">Multi-pass membrane protein</topology>
    </subcellularLocation>
</comment>
<evidence type="ECO:0000256" key="3">
    <source>
        <dbReference type="ARBA" id="ARBA00022692"/>
    </source>
</evidence>
<gene>
    <name evidence="7" type="ORF">GCM10007923_53120</name>
</gene>
<feature type="transmembrane region" description="Helical" evidence="6">
    <location>
        <begin position="32"/>
        <end position="51"/>
    </location>
</feature>
<keyword evidence="8" id="KW-1185">Reference proteome</keyword>
<keyword evidence="4 6" id="KW-1133">Transmembrane helix</keyword>
<comment type="caution">
    <text evidence="7">The sequence shown here is derived from an EMBL/GenBank/DDBJ whole genome shotgun (WGS) entry which is preliminary data.</text>
</comment>
<dbReference type="RefSeq" id="WP_244767733.1">
    <property type="nucleotide sequence ID" value="NZ_BSOP01000044.1"/>
</dbReference>
<dbReference type="Pfam" id="PF09678">
    <property type="entry name" value="Caa3_CtaG"/>
    <property type="match status" value="1"/>
</dbReference>
<dbReference type="EMBL" id="BSOP01000044">
    <property type="protein sequence ID" value="GLR54095.1"/>
    <property type="molecule type" value="Genomic_DNA"/>
</dbReference>
<feature type="transmembrane region" description="Helical" evidence="6">
    <location>
        <begin position="174"/>
        <end position="196"/>
    </location>
</feature>
<proteinExistence type="predicted"/>
<sequence>MKSLARLLGLALLAALGAMLLASFGSGSFTAHMIIHMGIVAVAAPLVAYGLRDTRLDPLPGVIRASPMLASLVELVVVWFWHLPALRRIADGSLALSLVEQASFLVAGVLLWHACFRPKDGRLAGAAGLLFTSMHMTLLGVLLALAPRPLYGGGDVTCFGIPLSAAADQQLGGVVMLMVGALAYLLGGILLLAGVLREDEALPANRPPC</sequence>
<name>A0ABQ5ZRW0_9HYPH</name>
<accession>A0ABQ5ZRW0</accession>
<evidence type="ECO:0008006" key="9">
    <source>
        <dbReference type="Google" id="ProtNLM"/>
    </source>
</evidence>
<evidence type="ECO:0000313" key="8">
    <source>
        <dbReference type="Proteomes" id="UP001156702"/>
    </source>
</evidence>
<evidence type="ECO:0000256" key="1">
    <source>
        <dbReference type="ARBA" id="ARBA00004651"/>
    </source>
</evidence>